<dbReference type="AlphaFoldDB" id="A0A7C4YG29"/>
<dbReference type="PANTHER" id="PTHR35024">
    <property type="entry name" value="HYPOTHETICAL CYTOSOLIC PROTEIN"/>
    <property type="match status" value="1"/>
</dbReference>
<organism evidence="2">
    <name type="scientific">candidate division WOR-3 bacterium</name>
    <dbReference type="NCBI Taxonomy" id="2052148"/>
    <lineage>
        <taxon>Bacteria</taxon>
        <taxon>Bacteria division WOR-3</taxon>
    </lineage>
</organism>
<protein>
    <recommendedName>
        <fullName evidence="3">Polymer-forming cytoskeletal protein</fullName>
    </recommendedName>
</protein>
<dbReference type="Pfam" id="PF04519">
    <property type="entry name" value="Bactofilin"/>
    <property type="match status" value="1"/>
</dbReference>
<evidence type="ECO:0000313" key="2">
    <source>
        <dbReference type="EMBL" id="HGW91985.1"/>
    </source>
</evidence>
<comment type="caution">
    <text evidence="2">The sequence shown here is derived from an EMBL/GenBank/DDBJ whole genome shotgun (WGS) entry which is preliminary data.</text>
</comment>
<comment type="similarity">
    <text evidence="1">Belongs to the bactofilin family.</text>
</comment>
<dbReference type="EMBL" id="DTHG01000069">
    <property type="protein sequence ID" value="HGW91985.1"/>
    <property type="molecule type" value="Genomic_DNA"/>
</dbReference>
<name>A0A7C4YG29_UNCW3</name>
<evidence type="ECO:0008006" key="3">
    <source>
        <dbReference type="Google" id="ProtNLM"/>
    </source>
</evidence>
<sequence>MKEGLMSLITEGSRIEGKVSFNGSVRIDGTIDGEIVATEKVIVGNTGHIKGKVKCQSFTSSGKCEGTFEVAELTELLKGATLEGELSCKKLIVEEGVILDGNVMMKERKFTKKEG</sequence>
<dbReference type="PANTHER" id="PTHR35024:SF4">
    <property type="entry name" value="POLYMER-FORMING CYTOSKELETAL PROTEIN"/>
    <property type="match status" value="1"/>
</dbReference>
<dbReference type="InterPro" id="IPR007607">
    <property type="entry name" value="BacA/B"/>
</dbReference>
<proteinExistence type="inferred from homology"/>
<gene>
    <name evidence="2" type="ORF">ENV67_05525</name>
</gene>
<accession>A0A7C4YG29</accession>
<reference evidence="2" key="1">
    <citation type="journal article" date="2020" name="mSystems">
        <title>Genome- and Community-Level Interaction Insights into Carbon Utilization and Element Cycling Functions of Hydrothermarchaeota in Hydrothermal Sediment.</title>
        <authorList>
            <person name="Zhou Z."/>
            <person name="Liu Y."/>
            <person name="Xu W."/>
            <person name="Pan J."/>
            <person name="Luo Z.H."/>
            <person name="Li M."/>
        </authorList>
    </citation>
    <scope>NUCLEOTIDE SEQUENCE [LARGE SCALE GENOMIC DNA]</scope>
    <source>
        <strain evidence="2">SpSt-780</strain>
    </source>
</reference>
<evidence type="ECO:0000256" key="1">
    <source>
        <dbReference type="ARBA" id="ARBA00044755"/>
    </source>
</evidence>